<dbReference type="NCBIfam" id="TIGR04057">
    <property type="entry name" value="SusC_RagA_signa"/>
    <property type="match status" value="1"/>
</dbReference>
<keyword evidence="5 7" id="KW-0472">Membrane</keyword>
<comment type="caution">
    <text evidence="10">The sequence shown here is derived from an EMBL/GenBank/DDBJ whole genome shotgun (WGS) entry which is preliminary data.</text>
</comment>
<evidence type="ECO:0000259" key="9">
    <source>
        <dbReference type="Pfam" id="PF07715"/>
    </source>
</evidence>
<dbReference type="HOGENOM" id="CLU_004317_0_1_10"/>
<dbReference type="Gene3D" id="2.40.170.20">
    <property type="entry name" value="TonB-dependent receptor, beta-barrel domain"/>
    <property type="match status" value="1"/>
</dbReference>
<dbReference type="InterPro" id="IPR036942">
    <property type="entry name" value="Beta-barrel_TonB_sf"/>
</dbReference>
<organism evidence="10 11">
    <name type="scientific">Capnocytophaga ochracea F0287</name>
    <dbReference type="NCBI Taxonomy" id="873517"/>
    <lineage>
        <taxon>Bacteria</taxon>
        <taxon>Pseudomonadati</taxon>
        <taxon>Bacteroidota</taxon>
        <taxon>Flavobacteriia</taxon>
        <taxon>Flavobacteriales</taxon>
        <taxon>Flavobacteriaceae</taxon>
        <taxon>Capnocytophaga</taxon>
    </lineage>
</organism>
<dbReference type="AlphaFoldDB" id="E4MSU0"/>
<evidence type="ECO:0000256" key="4">
    <source>
        <dbReference type="ARBA" id="ARBA00022692"/>
    </source>
</evidence>
<evidence type="ECO:0000256" key="2">
    <source>
        <dbReference type="ARBA" id="ARBA00022448"/>
    </source>
</evidence>
<reference evidence="10 11" key="1">
    <citation type="submission" date="2010-10" db="EMBL/GenBank/DDBJ databases">
        <authorList>
            <person name="Muzny D."/>
            <person name="Qin X."/>
            <person name="Deng J."/>
            <person name="Jiang H."/>
            <person name="Liu Y."/>
            <person name="Qu J."/>
            <person name="Song X.-Z."/>
            <person name="Zhang L."/>
            <person name="Thornton R."/>
            <person name="Coyle M."/>
            <person name="Francisco L."/>
            <person name="Jackson L."/>
            <person name="Javaid M."/>
            <person name="Korchina V."/>
            <person name="Kovar C."/>
            <person name="Mata R."/>
            <person name="Mathew T."/>
            <person name="Ngo R."/>
            <person name="Nguyen L."/>
            <person name="Nguyen N."/>
            <person name="Okwuonu G."/>
            <person name="Ongeri F."/>
            <person name="Pham C."/>
            <person name="Simmons D."/>
            <person name="Wilczek-Boney K."/>
            <person name="Hale W."/>
            <person name="Jakkamsetti A."/>
            <person name="Pham P."/>
            <person name="Ruth R."/>
            <person name="San Lucas F."/>
            <person name="Warren J."/>
            <person name="Zhang J."/>
            <person name="Zhao Z."/>
            <person name="Zhou C."/>
            <person name="Zhu D."/>
            <person name="Lee S."/>
            <person name="Bess C."/>
            <person name="Blankenburg K."/>
            <person name="Forbes L."/>
            <person name="Fu Q."/>
            <person name="Gubbala S."/>
            <person name="Hirani K."/>
            <person name="Jayaseelan J.C."/>
            <person name="Lara F."/>
            <person name="Munidasa M."/>
            <person name="Palculict T."/>
            <person name="Patil S."/>
            <person name="Pu L.-L."/>
            <person name="Saada N."/>
            <person name="Tang L."/>
            <person name="Weissenberger G."/>
            <person name="Zhu Y."/>
            <person name="Hemphill L."/>
            <person name="Shang Y."/>
            <person name="Youmans B."/>
            <person name="Ayvaz T."/>
            <person name="Ross M."/>
            <person name="Santibanez J."/>
            <person name="Aqrawi P."/>
            <person name="Gross S."/>
            <person name="Joshi V."/>
            <person name="Fowler G."/>
            <person name="Nazareth L."/>
            <person name="Reid J."/>
            <person name="Worley K."/>
            <person name="Petrosino J."/>
            <person name="Highlander S."/>
            <person name="Gibbs R."/>
        </authorList>
    </citation>
    <scope>NUCLEOTIDE SEQUENCE [LARGE SCALE GENOMIC DNA]</scope>
    <source>
        <strain evidence="10 11">F0287</strain>
    </source>
</reference>
<feature type="domain" description="TonB-dependent receptor plug" evidence="9">
    <location>
        <begin position="117"/>
        <end position="222"/>
    </location>
</feature>
<dbReference type="Proteomes" id="UP000005391">
    <property type="component" value="Unassembled WGS sequence"/>
</dbReference>
<keyword evidence="4 7" id="KW-0812">Transmembrane</keyword>
<dbReference type="NCBIfam" id="TIGR04056">
    <property type="entry name" value="OMP_RagA_SusC"/>
    <property type="match status" value="1"/>
</dbReference>
<dbReference type="eggNOG" id="COG1629">
    <property type="taxonomic scope" value="Bacteria"/>
</dbReference>
<keyword evidence="6 7" id="KW-0998">Cell outer membrane</keyword>
<dbReference type="InterPro" id="IPR023996">
    <property type="entry name" value="TonB-dep_OMP_SusC/RagA"/>
</dbReference>
<dbReference type="InterPro" id="IPR039426">
    <property type="entry name" value="TonB-dep_rcpt-like"/>
</dbReference>
<name>E4MSU0_CAPOC</name>
<keyword evidence="3 7" id="KW-1134">Transmembrane beta strand</keyword>
<dbReference type="Pfam" id="PF07715">
    <property type="entry name" value="Plug"/>
    <property type="match status" value="1"/>
</dbReference>
<dbReference type="PROSITE" id="PS52016">
    <property type="entry name" value="TONB_DEPENDENT_REC_3"/>
    <property type="match status" value="1"/>
</dbReference>
<evidence type="ECO:0000256" key="5">
    <source>
        <dbReference type="ARBA" id="ARBA00023136"/>
    </source>
</evidence>
<evidence type="ECO:0000256" key="8">
    <source>
        <dbReference type="SAM" id="SignalP"/>
    </source>
</evidence>
<comment type="similarity">
    <text evidence="7">Belongs to the TonB-dependent receptor family.</text>
</comment>
<protein>
    <submittedName>
        <fullName evidence="10">TonB-linked outer membrane protein, SusC/RagA family</fullName>
    </submittedName>
</protein>
<accession>E4MSU0</accession>
<sequence length="1093" mass="122464">MRLNKVSFALFLILIVQGFSWAQEREVTGTVRDASGTEMMGVAVVVKGEQHGVQTDFNGRYSIKVAPGKTLEFSFLGMKTQNRKVGTSGRIDVVMQEEAQVIDEVEVVGYVSVKKDQYVGSASSIDKEALKKKSVSNVSQALTGEAAGVRVINSSGQPGTVATIRVRGFGSVNGNRDPLYVLDGVPFDGYISSINPDDIESMVILKDATSTSVYGSRGANGVVLITTKKGRVEKSRIQIESKIGFNMRLLPRYETINSPERYMEISWESLLYRGALTQAKNPTGFAAKYASPEDYANKNLFGGIGISPDYNIWNTTGSNLIDPNTGKIREGVTRRYDPENWTDYAYQTSVRSEYNVNMSGGSGKTTYYAGIGYLKDDGYIVNSGFERYTGRLNVSYQAKPWLKGDFNLGYSHTQTKANGQTEDSNSIFWFTDNIPPIYPLFLRDANGNKIKNPYYGGYQYDFGDSENGRGFGALTNAIGQATYDKRNRTRNELNANFFLRADIVKGLSFETRLGGQYYNNSYDNYTNPYYGSAKSTYGALYKERRDFLNYTFLQLLRYTEQFGNHNVQAFVAHESTTYDYKTLEASKSGLIDPNGSELNNATKMTGLGSYVYNYRLESYFGQFLYDYDGKYLLSTSARRDGSSRFLNNKWGTFLSAGLGWVASKENFLKEKEWLPYLKLKTSYGTVGDQSVVSGERAEELNTGYYPGYDVYDLGNFMGLPAAVFNKIGYPDLTWEKTKIFQVGTEFTLLKSRAIDVQVDYYHRTTSDLIFDSRLAPSTGNGINKVNDGLLINQGFEFNVMAHLVNKGDFRLDVGVNGEILKNKLTRMPFDYSTNAPKVIDLTSTNYARAKDHSLFDYYLREWRGVNSQTGAGQWTMHYQDKNNNKKYDDGEQILSLYEFQQANPDTPVYETITEDYTKATQKFVGKSAIPDVRGAVTLRAGYKGISLSTQFLYSLGGYAYDAAYANLMHNGQIGTNNWHKDIENRWKKPGDITDVPRLSAQYGNDSNFNSRSTRFLTKSDYLVLNNVTLGYDLPKDVCNGIGFEGLTFTLTGDNLWIKTTRKGFNPTTSETGTSSVYRYSPLSTFTLGVRATF</sequence>
<gene>
    <name evidence="10" type="ORF">HMPREF1977_1450</name>
</gene>
<keyword evidence="2 7" id="KW-0813">Transport</keyword>
<evidence type="ECO:0000313" key="10">
    <source>
        <dbReference type="EMBL" id="EFS97246.1"/>
    </source>
</evidence>
<feature type="chain" id="PRO_5003185931" evidence="8">
    <location>
        <begin position="23"/>
        <end position="1093"/>
    </location>
</feature>
<dbReference type="InterPro" id="IPR012910">
    <property type="entry name" value="Plug_dom"/>
</dbReference>
<dbReference type="InterPro" id="IPR023997">
    <property type="entry name" value="TonB-dep_OMP_SusC/RagA_CS"/>
</dbReference>
<evidence type="ECO:0000256" key="7">
    <source>
        <dbReference type="PROSITE-ProRule" id="PRU01360"/>
    </source>
</evidence>
<dbReference type="RefSeq" id="WP_002673874.1">
    <property type="nucleotide sequence ID" value="NZ_GL573160.1"/>
</dbReference>
<keyword evidence="8" id="KW-0732">Signal</keyword>
<evidence type="ECO:0000256" key="1">
    <source>
        <dbReference type="ARBA" id="ARBA00004571"/>
    </source>
</evidence>
<dbReference type="SUPFAM" id="SSF56935">
    <property type="entry name" value="Porins"/>
    <property type="match status" value="1"/>
</dbReference>
<feature type="signal peptide" evidence="8">
    <location>
        <begin position="1"/>
        <end position="22"/>
    </location>
</feature>
<dbReference type="Gene3D" id="2.170.130.10">
    <property type="entry name" value="TonB-dependent receptor, plug domain"/>
    <property type="match status" value="1"/>
</dbReference>
<dbReference type="InterPro" id="IPR008969">
    <property type="entry name" value="CarboxyPept-like_regulatory"/>
</dbReference>
<dbReference type="SUPFAM" id="SSF49464">
    <property type="entry name" value="Carboxypeptidase regulatory domain-like"/>
    <property type="match status" value="1"/>
</dbReference>
<dbReference type="Pfam" id="PF13715">
    <property type="entry name" value="CarbopepD_reg_2"/>
    <property type="match status" value="1"/>
</dbReference>
<evidence type="ECO:0000256" key="6">
    <source>
        <dbReference type="ARBA" id="ARBA00023237"/>
    </source>
</evidence>
<evidence type="ECO:0000313" key="11">
    <source>
        <dbReference type="Proteomes" id="UP000005391"/>
    </source>
</evidence>
<dbReference type="GO" id="GO:0009279">
    <property type="term" value="C:cell outer membrane"/>
    <property type="evidence" value="ECO:0007669"/>
    <property type="project" value="UniProtKB-SubCell"/>
</dbReference>
<dbReference type="EMBL" id="AEOH01000039">
    <property type="protein sequence ID" value="EFS97246.1"/>
    <property type="molecule type" value="Genomic_DNA"/>
</dbReference>
<comment type="subcellular location">
    <subcellularLocation>
        <location evidence="1 7">Cell outer membrane</location>
        <topology evidence="1 7">Multi-pass membrane protein</topology>
    </subcellularLocation>
</comment>
<evidence type="ECO:0000256" key="3">
    <source>
        <dbReference type="ARBA" id="ARBA00022452"/>
    </source>
</evidence>
<dbReference type="Gene3D" id="2.60.40.1120">
    <property type="entry name" value="Carboxypeptidase-like, regulatory domain"/>
    <property type="match status" value="1"/>
</dbReference>
<dbReference type="InterPro" id="IPR037066">
    <property type="entry name" value="Plug_dom_sf"/>
</dbReference>
<proteinExistence type="inferred from homology"/>